<accession>A0A5S9IJA2</accession>
<gene>
    <name evidence="2" type="ORF">UABAM_01231</name>
</gene>
<dbReference type="GO" id="GO:0016787">
    <property type="term" value="F:hydrolase activity"/>
    <property type="evidence" value="ECO:0007669"/>
    <property type="project" value="UniProtKB-KW"/>
</dbReference>
<protein>
    <submittedName>
        <fullName evidence="2">Hydrolase</fullName>
    </submittedName>
</protein>
<dbReference type="Gene3D" id="3.60.15.10">
    <property type="entry name" value="Ribonuclease Z/Hydroxyacylglutathione hydrolase-like"/>
    <property type="match status" value="1"/>
</dbReference>
<dbReference type="RefSeq" id="WP_151967114.1">
    <property type="nucleotide sequence ID" value="NZ_AP019860.1"/>
</dbReference>
<evidence type="ECO:0000313" key="3">
    <source>
        <dbReference type="Proteomes" id="UP000326354"/>
    </source>
</evidence>
<dbReference type="SMART" id="SM00849">
    <property type="entry name" value="Lactamase_B"/>
    <property type="match status" value="1"/>
</dbReference>
<dbReference type="InterPro" id="IPR036866">
    <property type="entry name" value="RibonucZ/Hydroxyglut_hydro"/>
</dbReference>
<dbReference type="KEGG" id="uam:UABAM_01231"/>
<name>A0A5S9IJA2_UABAM</name>
<dbReference type="Proteomes" id="UP000326354">
    <property type="component" value="Chromosome"/>
</dbReference>
<keyword evidence="3" id="KW-1185">Reference proteome</keyword>
<dbReference type="InterPro" id="IPR001279">
    <property type="entry name" value="Metallo-B-lactamas"/>
</dbReference>
<sequence>MKVTFLGTGTSQGVPVPMCDCKVCRSTDHRDQRLRCSVYIEYQGKDIIIDTGPDFRQQLLREKIMHIDGILFTHSHHDHIAGLDDVRCFNFKYKKPIGIYTSAAVEQRLREVFSYIFSEVQYPGAPQVYITRIKDKVFSVKGVEITPLQVLHGKLPIFGFRIGDFTYLTDTSFIPESENEKIQGSKVIVLDALRQTPHPTHLHLDAAIDIIKKFQPQKAYFIHMSHQMGLHDEIEKLLPENMHLAYDGLKIEV</sequence>
<dbReference type="OrthoDB" id="9800940at2"/>
<dbReference type="SUPFAM" id="SSF56281">
    <property type="entry name" value="Metallo-hydrolase/oxidoreductase"/>
    <property type="match status" value="1"/>
</dbReference>
<dbReference type="EMBL" id="AP019860">
    <property type="protein sequence ID" value="BBM82888.1"/>
    <property type="molecule type" value="Genomic_DNA"/>
</dbReference>
<feature type="domain" description="Metallo-beta-lactamase" evidence="1">
    <location>
        <begin position="34"/>
        <end position="223"/>
    </location>
</feature>
<reference evidence="2 3" key="1">
    <citation type="submission" date="2019-08" db="EMBL/GenBank/DDBJ databases">
        <title>Complete genome sequence of Candidatus Uab amorphum.</title>
        <authorList>
            <person name="Shiratori T."/>
            <person name="Suzuki S."/>
            <person name="Kakizawa Y."/>
            <person name="Ishida K."/>
        </authorList>
    </citation>
    <scope>NUCLEOTIDE SEQUENCE [LARGE SCALE GENOMIC DNA]</scope>
    <source>
        <strain evidence="2 3">SRT547</strain>
    </source>
</reference>
<organism evidence="2 3">
    <name type="scientific">Uabimicrobium amorphum</name>
    <dbReference type="NCBI Taxonomy" id="2596890"/>
    <lineage>
        <taxon>Bacteria</taxon>
        <taxon>Pseudomonadati</taxon>
        <taxon>Planctomycetota</taxon>
        <taxon>Candidatus Uabimicrobiia</taxon>
        <taxon>Candidatus Uabimicrobiales</taxon>
        <taxon>Candidatus Uabimicrobiaceae</taxon>
        <taxon>Candidatus Uabimicrobium</taxon>
    </lineage>
</organism>
<dbReference type="Pfam" id="PF12706">
    <property type="entry name" value="Lactamase_B_2"/>
    <property type="match status" value="1"/>
</dbReference>
<dbReference type="PANTHER" id="PTHR42663:SF6">
    <property type="entry name" value="HYDROLASE C777.06C-RELATED"/>
    <property type="match status" value="1"/>
</dbReference>
<proteinExistence type="predicted"/>
<evidence type="ECO:0000313" key="2">
    <source>
        <dbReference type="EMBL" id="BBM82888.1"/>
    </source>
</evidence>
<dbReference type="AlphaFoldDB" id="A0A5S9IJA2"/>
<dbReference type="PANTHER" id="PTHR42663">
    <property type="entry name" value="HYDROLASE C777.06C-RELATED-RELATED"/>
    <property type="match status" value="1"/>
</dbReference>
<dbReference type="CDD" id="cd16279">
    <property type="entry name" value="metallo-hydrolase-like_MBL-fold"/>
    <property type="match status" value="1"/>
</dbReference>
<keyword evidence="2" id="KW-0378">Hydrolase</keyword>
<evidence type="ECO:0000259" key="1">
    <source>
        <dbReference type="SMART" id="SM00849"/>
    </source>
</evidence>